<dbReference type="EMBL" id="AODE01000056">
    <property type="protein sequence ID" value="EUJ24207.1"/>
    <property type="molecule type" value="Genomic_DNA"/>
</dbReference>
<accession>W7BE41</accession>
<evidence type="ECO:0000313" key="2">
    <source>
        <dbReference type="Proteomes" id="UP000019254"/>
    </source>
</evidence>
<dbReference type="AlphaFoldDB" id="W7BE41"/>
<gene>
    <name evidence="1" type="ORF">PCORN_18861</name>
</gene>
<comment type="caution">
    <text evidence="1">The sequence shown here is derived from an EMBL/GenBank/DDBJ whole genome shotgun (WGS) entry which is preliminary data.</text>
</comment>
<keyword evidence="2" id="KW-1185">Reference proteome</keyword>
<dbReference type="Proteomes" id="UP000019254">
    <property type="component" value="Unassembled WGS sequence"/>
</dbReference>
<evidence type="ECO:0000313" key="1">
    <source>
        <dbReference type="EMBL" id="EUJ24207.1"/>
    </source>
</evidence>
<sequence>MSLIHDFVISEIIEYQKNRDMVKVDDNLIMYILDSLEWTESEWNELGEDKKGLNYYGITIFRGENLESLIKIISCWIELF</sequence>
<organism evidence="1 2">
    <name type="scientific">Listeria cornellensis FSL F6-0969</name>
    <dbReference type="NCBI Taxonomy" id="1265820"/>
    <lineage>
        <taxon>Bacteria</taxon>
        <taxon>Bacillati</taxon>
        <taxon>Bacillota</taxon>
        <taxon>Bacilli</taxon>
        <taxon>Bacillales</taxon>
        <taxon>Listeriaceae</taxon>
        <taxon>Listeria</taxon>
    </lineage>
</organism>
<protein>
    <submittedName>
        <fullName evidence="1">Coproporphyrinogen III oxidase</fullName>
    </submittedName>
</protein>
<reference evidence="1 2" key="1">
    <citation type="journal article" date="2014" name="Int. J. Syst. Evol. Microbiol.">
        <title>Listeria floridensis sp. nov., Listeria aquatica sp. nov., Listeria cornellensis sp. nov., Listeria riparia sp. nov. and Listeria grandensis sp. nov., from agricultural and natural environments.</title>
        <authorList>
            <person name="den Bakker H.C."/>
            <person name="Warchocki S."/>
            <person name="Wright E.M."/>
            <person name="Allred A.F."/>
            <person name="Ahlstrom C."/>
            <person name="Manuel C.S."/>
            <person name="Stasiewicz M.J."/>
            <person name="Burrell A."/>
            <person name="Roof S."/>
            <person name="Strawn L."/>
            <person name="Fortes E.D."/>
            <person name="Nightingale K.K."/>
            <person name="Kephart D."/>
            <person name="Wiedmann M."/>
        </authorList>
    </citation>
    <scope>NUCLEOTIDE SEQUENCE [LARGE SCALE GENOMIC DNA]</scope>
    <source>
        <strain evidence="2">FSL F6-969</strain>
    </source>
</reference>
<proteinExistence type="predicted"/>
<name>W7BE41_9LIST</name>